<feature type="transmembrane region" description="Helical" evidence="2">
    <location>
        <begin position="163"/>
        <end position="181"/>
    </location>
</feature>
<feature type="transmembrane region" description="Helical" evidence="2">
    <location>
        <begin position="35"/>
        <end position="53"/>
    </location>
</feature>
<evidence type="ECO:0000313" key="4">
    <source>
        <dbReference type="EMBL" id="SDW85517.1"/>
    </source>
</evidence>
<dbReference type="Pfam" id="PF01841">
    <property type="entry name" value="Transglut_core"/>
    <property type="match status" value="1"/>
</dbReference>
<dbReference type="STRING" id="1122204.SAMN05421781_2551"/>
<dbReference type="PANTHER" id="PTHR42736">
    <property type="entry name" value="PROTEIN-GLUTAMINE GAMMA-GLUTAMYLTRANSFERASE"/>
    <property type="match status" value="1"/>
</dbReference>
<dbReference type="EMBL" id="FNNC01000006">
    <property type="protein sequence ID" value="SDW85517.1"/>
    <property type="molecule type" value="Genomic_DNA"/>
</dbReference>
<keyword evidence="5" id="KW-1185">Reference proteome</keyword>
<dbReference type="Pfam" id="PF13559">
    <property type="entry name" value="DUF4129"/>
    <property type="match status" value="1"/>
</dbReference>
<protein>
    <recommendedName>
        <fullName evidence="3">Transglutaminase-like domain-containing protein</fullName>
    </recommendedName>
</protein>
<keyword evidence="2" id="KW-0472">Membrane</keyword>
<dbReference type="RefSeq" id="WP_091615804.1">
    <property type="nucleotide sequence ID" value="NZ_FNNC01000006.1"/>
</dbReference>
<evidence type="ECO:0000256" key="1">
    <source>
        <dbReference type="SAM" id="MobiDB-lite"/>
    </source>
</evidence>
<evidence type="ECO:0000259" key="3">
    <source>
        <dbReference type="SMART" id="SM00460"/>
    </source>
</evidence>
<dbReference type="InterPro" id="IPR002931">
    <property type="entry name" value="Transglutaminase-like"/>
</dbReference>
<evidence type="ECO:0000313" key="5">
    <source>
        <dbReference type="Proteomes" id="UP000199488"/>
    </source>
</evidence>
<feature type="transmembrane region" description="Helical" evidence="2">
    <location>
        <begin position="139"/>
        <end position="157"/>
    </location>
</feature>
<keyword evidence="2" id="KW-0812">Transmembrane</keyword>
<dbReference type="Gene3D" id="3.10.620.30">
    <property type="match status" value="1"/>
</dbReference>
<sequence length="717" mass="81523">MVKPEHTWKKLIVYILGYFLLAEWLLPLPEAAGTGSVTIFMVVSAAFFIVIYLRPPWWAIIGSVLLVILTGINTVFYEESLLQLSWLLSLAAEMQTNAGYIISGQWYALTDMFRSVLFMLLLAIMSYLIYFWVVQSRRILFFLTFTIIYIGVMDTFFEYDGMFAIIRTFVIGFLLLGLLQWERIVSRAADRQAQRKVFIRWTLIMAVFLIIAGGVGVLAPKSEPRWPDPVPFLTWGESSTGSSQGVQKIGYDSTDERLGGGFQMNDMPVFTASGDINGYWRGEAKNVYTGLGWEIESPDETSSEAGLYHESIETEEKEVNIEMAETQEFDFAFYPGSFLSIEEDIETSVDTWTTQAEFETGGDPASLTNYTVAYATADFPVEQMSAVTDNSEDPEEVTEYFTQLPDDLPGEIQELAEDLTEEEDNRYAKARAVERYLRGPDFSYQTTNIPAPSEDGDYVSQFLFESRTGYCDNYSTSMAVLLRTLDIPTRWVKGFTEGDQAPGNENQVEVTNENAHSWVEVYFPEVGWVPFEPTKGFSSEFNYTYENNEASEEAPEIEEEEAEEEEAAPEEEEAAPETGEEGEEEQADTSGGGGIDWRLPLWPFFAVIVILLGAGWLFRKKLRASYLLFKYRHMHSDPEFQSAYQALIRLLHTARVKRANGETLREFALRVNDVYGSSDMERLTEKYERLYYGRKNGDGAEPETVAAWKRLVKKIRS</sequence>
<dbReference type="OrthoDB" id="9804872at2"/>
<reference evidence="4 5" key="1">
    <citation type="submission" date="2016-10" db="EMBL/GenBank/DDBJ databases">
        <authorList>
            <person name="de Groot N.N."/>
        </authorList>
    </citation>
    <scope>NUCLEOTIDE SEQUENCE [LARGE SCALE GENOMIC DNA]</scope>
    <source>
        <strain evidence="4 5">DSM 23126</strain>
    </source>
</reference>
<dbReference type="Pfam" id="PF11992">
    <property type="entry name" value="TgpA_N"/>
    <property type="match status" value="1"/>
</dbReference>
<dbReference type="InterPro" id="IPR021878">
    <property type="entry name" value="TgpA_N"/>
</dbReference>
<dbReference type="SUPFAM" id="SSF54001">
    <property type="entry name" value="Cysteine proteinases"/>
    <property type="match status" value="1"/>
</dbReference>
<dbReference type="PANTHER" id="PTHR42736:SF1">
    <property type="entry name" value="PROTEIN-GLUTAMINE GAMMA-GLUTAMYLTRANSFERASE"/>
    <property type="match status" value="1"/>
</dbReference>
<feature type="domain" description="Transglutaminase-like" evidence="3">
    <location>
        <begin position="463"/>
        <end position="535"/>
    </location>
</feature>
<feature type="transmembrane region" description="Helical" evidence="2">
    <location>
        <begin position="112"/>
        <end position="132"/>
    </location>
</feature>
<proteinExistence type="predicted"/>
<dbReference type="InterPro" id="IPR025403">
    <property type="entry name" value="TgpA-like_C"/>
</dbReference>
<feature type="transmembrane region" description="Helical" evidence="2">
    <location>
        <begin position="12"/>
        <end position="29"/>
    </location>
</feature>
<dbReference type="SMART" id="SM00460">
    <property type="entry name" value="TGc"/>
    <property type="match status" value="1"/>
</dbReference>
<feature type="transmembrane region" description="Helical" evidence="2">
    <location>
        <begin position="599"/>
        <end position="618"/>
    </location>
</feature>
<name>A0A1H2WY92_9BACI</name>
<keyword evidence="2" id="KW-1133">Transmembrane helix</keyword>
<accession>A0A1H2WY92</accession>
<dbReference type="InterPro" id="IPR038765">
    <property type="entry name" value="Papain-like_cys_pep_sf"/>
</dbReference>
<dbReference type="AlphaFoldDB" id="A0A1H2WY92"/>
<organism evidence="4 5">
    <name type="scientific">Marinococcus luteus</name>
    <dbReference type="NCBI Taxonomy" id="1122204"/>
    <lineage>
        <taxon>Bacteria</taxon>
        <taxon>Bacillati</taxon>
        <taxon>Bacillota</taxon>
        <taxon>Bacilli</taxon>
        <taxon>Bacillales</taxon>
        <taxon>Bacillaceae</taxon>
        <taxon>Marinococcus</taxon>
    </lineage>
</organism>
<dbReference type="Proteomes" id="UP000199488">
    <property type="component" value="Unassembled WGS sequence"/>
</dbReference>
<feature type="transmembrane region" description="Helical" evidence="2">
    <location>
        <begin position="58"/>
        <end position="77"/>
    </location>
</feature>
<feature type="compositionally biased region" description="Acidic residues" evidence="1">
    <location>
        <begin position="549"/>
        <end position="587"/>
    </location>
</feature>
<dbReference type="InterPro" id="IPR052901">
    <property type="entry name" value="Bact_TGase-like"/>
</dbReference>
<evidence type="ECO:0000256" key="2">
    <source>
        <dbReference type="SAM" id="Phobius"/>
    </source>
</evidence>
<feature type="region of interest" description="Disordered" evidence="1">
    <location>
        <begin position="548"/>
        <end position="594"/>
    </location>
</feature>
<gene>
    <name evidence="4" type="ORF">SAMN05421781_2551</name>
</gene>
<feature type="transmembrane region" description="Helical" evidence="2">
    <location>
        <begin position="201"/>
        <end position="219"/>
    </location>
</feature>